<accession>A0A8J2WPP5</accession>
<evidence type="ECO:0000256" key="1">
    <source>
        <dbReference type="SAM" id="SignalP"/>
    </source>
</evidence>
<evidence type="ECO:0008006" key="4">
    <source>
        <dbReference type="Google" id="ProtNLM"/>
    </source>
</evidence>
<reference evidence="2" key="1">
    <citation type="submission" date="2021-11" db="EMBL/GenBank/DDBJ databases">
        <authorList>
            <consortium name="Genoscope - CEA"/>
            <person name="William W."/>
        </authorList>
    </citation>
    <scope>NUCLEOTIDE SEQUENCE</scope>
</reference>
<feature type="chain" id="PRO_5035278213" description="Subtilisin" evidence="1">
    <location>
        <begin position="21"/>
        <end position="174"/>
    </location>
</feature>
<feature type="signal peptide" evidence="1">
    <location>
        <begin position="1"/>
        <end position="20"/>
    </location>
</feature>
<proteinExistence type="predicted"/>
<sequence>MLSLLVSFLSCGAALRPAVAPRMGAIPTVEERTTTARPKYNVGSASTRGSAVRQGPSDFEWAIDADASRNDGDNFHILLLNETFAKPRMSVAYAAGALTLVLAMPEPDAIEHAGFAQAQGFSCLGTWRKDECLELCEQLRGRDLSVRALPGVRGRQAWQGEPANTSPDALPSAP</sequence>
<protein>
    <recommendedName>
        <fullName evidence="4">Subtilisin</fullName>
    </recommendedName>
</protein>
<comment type="caution">
    <text evidence="2">The sequence shown here is derived from an EMBL/GenBank/DDBJ whole genome shotgun (WGS) entry which is preliminary data.</text>
</comment>
<dbReference type="EMBL" id="CAKKNE010000001">
    <property type="protein sequence ID" value="CAH0364027.1"/>
    <property type="molecule type" value="Genomic_DNA"/>
</dbReference>
<organism evidence="2 3">
    <name type="scientific">Pelagomonas calceolata</name>
    <dbReference type="NCBI Taxonomy" id="35677"/>
    <lineage>
        <taxon>Eukaryota</taxon>
        <taxon>Sar</taxon>
        <taxon>Stramenopiles</taxon>
        <taxon>Ochrophyta</taxon>
        <taxon>Pelagophyceae</taxon>
        <taxon>Pelagomonadales</taxon>
        <taxon>Pelagomonadaceae</taxon>
        <taxon>Pelagomonas</taxon>
    </lineage>
</organism>
<dbReference type="OrthoDB" id="41577at2759"/>
<gene>
    <name evidence="2" type="ORF">PECAL_1P03740</name>
</gene>
<dbReference type="Proteomes" id="UP000789595">
    <property type="component" value="Unassembled WGS sequence"/>
</dbReference>
<evidence type="ECO:0000313" key="3">
    <source>
        <dbReference type="Proteomes" id="UP000789595"/>
    </source>
</evidence>
<evidence type="ECO:0000313" key="2">
    <source>
        <dbReference type="EMBL" id="CAH0364027.1"/>
    </source>
</evidence>
<keyword evidence="3" id="KW-1185">Reference proteome</keyword>
<name>A0A8J2WPP5_9STRA</name>
<dbReference type="AlphaFoldDB" id="A0A8J2WPP5"/>
<keyword evidence="1" id="KW-0732">Signal</keyword>